<dbReference type="Gene3D" id="3.40.50.2020">
    <property type="match status" value="1"/>
</dbReference>
<organism evidence="1 2">
    <name type="scientific">Hyalangium minutum</name>
    <dbReference type="NCBI Taxonomy" id="394096"/>
    <lineage>
        <taxon>Bacteria</taxon>
        <taxon>Pseudomonadati</taxon>
        <taxon>Myxococcota</taxon>
        <taxon>Myxococcia</taxon>
        <taxon>Myxococcales</taxon>
        <taxon>Cystobacterineae</taxon>
        <taxon>Archangiaceae</taxon>
        <taxon>Hyalangium</taxon>
    </lineage>
</organism>
<keyword evidence="2" id="KW-1185">Reference proteome</keyword>
<sequence length="229" mass="24944">MRFRDRADAGRRLTTLLLRYGGQDTRVFGMNGGGVRVAYEVAHALGLPLELWVSRAVEVPRQPGSRLGAMAEGEGFCLNAELVRSVEAPASEMTRWMDAEAGEGALEAQRLRGAHPRLGAGVGTALLVVDGIALGELQACAALRGLRRQNPRRLILAAPVAAAEELERLRLEADEVLCLQPVWSLLSVEHAYDDFRSLPDVETRQLLERARELQPGHEAPVPGAPGEWM</sequence>
<dbReference type="AlphaFoldDB" id="A0A085WEK7"/>
<dbReference type="OrthoDB" id="5421180at2"/>
<reference evidence="1 2" key="1">
    <citation type="submission" date="2014-04" db="EMBL/GenBank/DDBJ databases">
        <title>Genome assembly of Hyalangium minutum DSM 14724.</title>
        <authorList>
            <person name="Sharma G."/>
            <person name="Subramanian S."/>
        </authorList>
    </citation>
    <scope>NUCLEOTIDE SEQUENCE [LARGE SCALE GENOMIC DNA]</scope>
    <source>
        <strain evidence="1 2">DSM 14724</strain>
    </source>
</reference>
<protein>
    <submittedName>
        <fullName evidence="1">Uncharacterized protein</fullName>
    </submittedName>
</protein>
<dbReference type="EMBL" id="JMCB01000011">
    <property type="protein sequence ID" value="KFE66120.1"/>
    <property type="molecule type" value="Genomic_DNA"/>
</dbReference>
<evidence type="ECO:0000313" key="2">
    <source>
        <dbReference type="Proteomes" id="UP000028725"/>
    </source>
</evidence>
<accession>A0A085WEK7</accession>
<gene>
    <name evidence="1" type="ORF">DB31_1185</name>
</gene>
<dbReference type="STRING" id="394096.DB31_1185"/>
<dbReference type="Proteomes" id="UP000028725">
    <property type="component" value="Unassembled WGS sequence"/>
</dbReference>
<dbReference type="SUPFAM" id="SSF53271">
    <property type="entry name" value="PRTase-like"/>
    <property type="match status" value="1"/>
</dbReference>
<dbReference type="InterPro" id="IPR029057">
    <property type="entry name" value="PRTase-like"/>
</dbReference>
<evidence type="ECO:0000313" key="1">
    <source>
        <dbReference type="EMBL" id="KFE66120.1"/>
    </source>
</evidence>
<comment type="caution">
    <text evidence="1">The sequence shown here is derived from an EMBL/GenBank/DDBJ whole genome shotgun (WGS) entry which is preliminary data.</text>
</comment>
<dbReference type="RefSeq" id="WP_044192769.1">
    <property type="nucleotide sequence ID" value="NZ_JMCB01000011.1"/>
</dbReference>
<proteinExistence type="predicted"/>
<name>A0A085WEK7_9BACT</name>
<dbReference type="Gene3D" id="3.30.1310.20">
    <property type="entry name" value="PRTase-like"/>
    <property type="match status" value="1"/>
</dbReference>